<evidence type="ECO:0000313" key="12">
    <source>
        <dbReference type="EMBL" id="GAA4935711.1"/>
    </source>
</evidence>
<evidence type="ECO:0000256" key="6">
    <source>
        <dbReference type="ARBA" id="ARBA00023136"/>
    </source>
</evidence>
<evidence type="ECO:0000256" key="7">
    <source>
        <dbReference type="ARBA" id="ARBA00023237"/>
    </source>
</evidence>
<name>A0AAV3TZG8_9ALTE</name>
<dbReference type="InterPro" id="IPR039426">
    <property type="entry name" value="TonB-dep_rcpt-like"/>
</dbReference>
<dbReference type="InterPro" id="IPR000531">
    <property type="entry name" value="Beta-barrel_TonB"/>
</dbReference>
<keyword evidence="7 8" id="KW-0998">Cell outer membrane</keyword>
<keyword evidence="2 8" id="KW-0813">Transport</keyword>
<gene>
    <name evidence="12" type="ORF">GCM10025791_11600</name>
</gene>
<dbReference type="PROSITE" id="PS52016">
    <property type="entry name" value="TONB_DEPENDENT_REC_3"/>
    <property type="match status" value="1"/>
</dbReference>
<dbReference type="SUPFAM" id="SSF56935">
    <property type="entry name" value="Porins"/>
    <property type="match status" value="1"/>
</dbReference>
<dbReference type="PANTHER" id="PTHR47234">
    <property type="match status" value="1"/>
</dbReference>
<protein>
    <submittedName>
        <fullName evidence="12">TonB-dependent receptor</fullName>
    </submittedName>
</protein>
<dbReference type="RefSeq" id="WP_345418465.1">
    <property type="nucleotide sequence ID" value="NZ_AP031496.1"/>
</dbReference>
<dbReference type="PANTHER" id="PTHR47234:SF2">
    <property type="entry name" value="TONB-DEPENDENT RECEPTOR"/>
    <property type="match status" value="1"/>
</dbReference>
<sequence>MLSFSRELQFVAFEAPSFKRKSLSTAVSAIVMSVAATTGYAQTEVDESTQDQIAALEEIVVTGTLIRGAEVAGSQTIGISADDIVLSGAATSNELLGSLPQVSNFFNQQPEQDTRGAARNTLNRPNLRNLPGINDASGATTLVLVDGHRMAPMGIGQSSFDPDFIPGIAIERVEVITDGGSSLYGADAVGGVINFITKRSFDGVQVDFGYDFGDEYGAWDASILAGTSWEDGNGYIAYSKSERDAVLNRDVDWAKRGNWNEDGTVLTPQGVECISPVGSLESWNYLNIPGVFSGWTNNPGAGAGQITALGEPCDADASASYIPEQNREWLFASVTQDLNEGVAFDLKAHYGERRLILNQYPLGDAITGSNPNDLGLTPDTNGGSSVYQLPSVGFSYGANPAYRHQNNELFIQAWGLTPELTIDLEGSWQLRNTMHYGRSNNYSVTPESDRALALDYVQNDSLDPANIAGADAAVINDILDFQSNDQTIQEMFFVRMIADGDIVEMPAGMLRAAVGVEFSQDRARKRQGDTARGTRSGLLFNEDSRDVKSVYAELSVPVLENLNLSLSVRNDDYSDFGQTTNPNIGFTYEPAEWISIYGHWGESFNAPTILDRLAEGRVVGFYPGAAPGVPDLGLRDPNRTDAINVEGSGGDLKPQTAEIYAFGVEVEPVEGLMFTANYYEIDFMDLLGSVDPTSAEAVRLNPSNFIFNPTQEQLDLFLAQLVNGEDYADIDVSALGVIVDRRISNTESAELKGLDFGVSYYHNTDAGTFSYSLSGNKQLDFIITSNGVELDQLEYDVGDLTMAASLGWERKNMRAHLNFRYSEGFNTSNAVNQSSVDDYLVTDLLLGYEFQSDGGFTDGLSLNLRVSNLFDEEPPMHRRNQQNNYAFWTEGRLFKLGISKSFN</sequence>
<dbReference type="EMBL" id="BAABLX010000007">
    <property type="protein sequence ID" value="GAA4935711.1"/>
    <property type="molecule type" value="Genomic_DNA"/>
</dbReference>
<keyword evidence="13" id="KW-1185">Reference proteome</keyword>
<keyword evidence="6 8" id="KW-0472">Membrane</keyword>
<keyword evidence="12" id="KW-0675">Receptor</keyword>
<evidence type="ECO:0000256" key="9">
    <source>
        <dbReference type="RuleBase" id="RU003357"/>
    </source>
</evidence>
<dbReference type="InterPro" id="IPR036942">
    <property type="entry name" value="Beta-barrel_TonB_sf"/>
</dbReference>
<keyword evidence="4 8" id="KW-0812">Transmembrane</keyword>
<feature type="domain" description="TonB-dependent receptor-like beta-barrel" evidence="10">
    <location>
        <begin position="367"/>
        <end position="869"/>
    </location>
</feature>
<proteinExistence type="inferred from homology"/>
<dbReference type="Proteomes" id="UP001409585">
    <property type="component" value="Unassembled WGS sequence"/>
</dbReference>
<dbReference type="InterPro" id="IPR037066">
    <property type="entry name" value="Plug_dom_sf"/>
</dbReference>
<evidence type="ECO:0000256" key="2">
    <source>
        <dbReference type="ARBA" id="ARBA00022448"/>
    </source>
</evidence>
<evidence type="ECO:0000256" key="8">
    <source>
        <dbReference type="PROSITE-ProRule" id="PRU01360"/>
    </source>
</evidence>
<comment type="similarity">
    <text evidence="8 9">Belongs to the TonB-dependent receptor family.</text>
</comment>
<dbReference type="Pfam" id="PF07715">
    <property type="entry name" value="Plug"/>
    <property type="match status" value="1"/>
</dbReference>
<comment type="subcellular location">
    <subcellularLocation>
        <location evidence="1 8">Cell outer membrane</location>
        <topology evidence="1 8">Multi-pass membrane protein</topology>
    </subcellularLocation>
</comment>
<evidence type="ECO:0000259" key="10">
    <source>
        <dbReference type="Pfam" id="PF00593"/>
    </source>
</evidence>
<evidence type="ECO:0000256" key="4">
    <source>
        <dbReference type="ARBA" id="ARBA00022692"/>
    </source>
</evidence>
<comment type="caution">
    <text evidence="12">The sequence shown here is derived from an EMBL/GenBank/DDBJ whole genome shotgun (WGS) entry which is preliminary data.</text>
</comment>
<keyword evidence="5 9" id="KW-0798">TonB box</keyword>
<evidence type="ECO:0000256" key="5">
    <source>
        <dbReference type="ARBA" id="ARBA00023077"/>
    </source>
</evidence>
<dbReference type="Gene3D" id="2.170.130.10">
    <property type="entry name" value="TonB-dependent receptor, plug domain"/>
    <property type="match status" value="1"/>
</dbReference>
<evidence type="ECO:0000256" key="3">
    <source>
        <dbReference type="ARBA" id="ARBA00022452"/>
    </source>
</evidence>
<evidence type="ECO:0000256" key="1">
    <source>
        <dbReference type="ARBA" id="ARBA00004571"/>
    </source>
</evidence>
<feature type="domain" description="TonB-dependent receptor plug" evidence="11">
    <location>
        <begin position="71"/>
        <end position="192"/>
    </location>
</feature>
<organism evidence="12 13">
    <name type="scientific">Halioxenophilus aromaticivorans</name>
    <dbReference type="NCBI Taxonomy" id="1306992"/>
    <lineage>
        <taxon>Bacteria</taxon>
        <taxon>Pseudomonadati</taxon>
        <taxon>Pseudomonadota</taxon>
        <taxon>Gammaproteobacteria</taxon>
        <taxon>Alteromonadales</taxon>
        <taxon>Alteromonadaceae</taxon>
        <taxon>Halioxenophilus</taxon>
    </lineage>
</organism>
<evidence type="ECO:0000313" key="13">
    <source>
        <dbReference type="Proteomes" id="UP001409585"/>
    </source>
</evidence>
<evidence type="ECO:0000259" key="11">
    <source>
        <dbReference type="Pfam" id="PF07715"/>
    </source>
</evidence>
<dbReference type="GO" id="GO:0009279">
    <property type="term" value="C:cell outer membrane"/>
    <property type="evidence" value="ECO:0007669"/>
    <property type="project" value="UniProtKB-SubCell"/>
</dbReference>
<accession>A0AAV3TZG8</accession>
<dbReference type="Pfam" id="PF00593">
    <property type="entry name" value="TonB_dep_Rec_b-barrel"/>
    <property type="match status" value="1"/>
</dbReference>
<dbReference type="InterPro" id="IPR012910">
    <property type="entry name" value="Plug_dom"/>
</dbReference>
<keyword evidence="3 8" id="KW-1134">Transmembrane beta strand</keyword>
<dbReference type="AlphaFoldDB" id="A0AAV3TZG8"/>
<reference evidence="13" key="1">
    <citation type="journal article" date="2019" name="Int. J. Syst. Evol. Microbiol.">
        <title>The Global Catalogue of Microorganisms (GCM) 10K type strain sequencing project: providing services to taxonomists for standard genome sequencing and annotation.</title>
        <authorList>
            <consortium name="The Broad Institute Genomics Platform"/>
            <consortium name="The Broad Institute Genome Sequencing Center for Infectious Disease"/>
            <person name="Wu L."/>
            <person name="Ma J."/>
        </authorList>
    </citation>
    <scope>NUCLEOTIDE SEQUENCE [LARGE SCALE GENOMIC DNA]</scope>
    <source>
        <strain evidence="13">JCM 19134</strain>
    </source>
</reference>
<dbReference type="Gene3D" id="2.40.170.20">
    <property type="entry name" value="TonB-dependent receptor, beta-barrel domain"/>
    <property type="match status" value="1"/>
</dbReference>